<dbReference type="EC" id="3.5.1.-" evidence="1"/>
<keyword evidence="1" id="KW-0378">Hydrolase</keyword>
<dbReference type="EC" id="3.5.1.19" evidence="1"/>
<sequence>MAAIRPTHTDALVVVDVQNDFCEGGPLAVPDGSAVVPLLNALGRRFPVVVLTQDWHTPGHVSFATSHGRDAFGTIELGYGTQVLWPDHCVQGSAGADFHADLDLPHAQMIVRKGFHADVDSYSAFREADRTTATGLKGYLAERGVSRVFVAGLATDFCVLWTALDARQAGFDVVVIEDACRAIDMNGSLDAAFAAMDEAGVARVRAADIEAHEPA</sequence>
<evidence type="ECO:0000313" key="1">
    <source>
        <dbReference type="EMBL" id="WAJ26402.1"/>
    </source>
</evidence>
<proteinExistence type="predicted"/>
<dbReference type="Proteomes" id="UP001163223">
    <property type="component" value="Chromosome"/>
</dbReference>
<organism evidence="1 2">
    <name type="scientific">Antarcticirhabdus aurantiaca</name>
    <dbReference type="NCBI Taxonomy" id="2606717"/>
    <lineage>
        <taxon>Bacteria</taxon>
        <taxon>Pseudomonadati</taxon>
        <taxon>Pseudomonadota</taxon>
        <taxon>Alphaproteobacteria</taxon>
        <taxon>Hyphomicrobiales</taxon>
        <taxon>Aurantimonadaceae</taxon>
        <taxon>Antarcticirhabdus</taxon>
    </lineage>
</organism>
<accession>A0ACD4NHZ3</accession>
<gene>
    <name evidence="1" type="primary">pncA</name>
    <name evidence="1" type="ORF">OXU80_16035</name>
</gene>
<reference evidence="1" key="1">
    <citation type="submission" date="2022-11" db="EMBL/GenBank/DDBJ databases">
        <title>beta-Carotene-producing bacterium, Jeongeuplla avenae sp. nov., alleviates the salt stress of Arabidopsis seedlings.</title>
        <authorList>
            <person name="Jiang L."/>
            <person name="Lee J."/>
        </authorList>
    </citation>
    <scope>NUCLEOTIDE SEQUENCE</scope>
    <source>
        <strain evidence="1">DY_R2A_6</strain>
    </source>
</reference>
<protein>
    <submittedName>
        <fullName evidence="1">Bifunctional nicotinamidase/pyrazinamidase</fullName>
        <ecNumber evidence="1">3.5.1.-</ecNumber>
        <ecNumber evidence="1">3.5.1.19</ecNumber>
    </submittedName>
</protein>
<name>A0ACD4NHZ3_9HYPH</name>
<dbReference type="EMBL" id="CP113520">
    <property type="protein sequence ID" value="WAJ26402.1"/>
    <property type="molecule type" value="Genomic_DNA"/>
</dbReference>
<keyword evidence="2" id="KW-1185">Reference proteome</keyword>
<evidence type="ECO:0000313" key="2">
    <source>
        <dbReference type="Proteomes" id="UP001163223"/>
    </source>
</evidence>